<evidence type="ECO:0000256" key="7">
    <source>
        <dbReference type="ARBA" id="ARBA00023214"/>
    </source>
</evidence>
<sequence length="1015" mass="108898">MSSSRSRDGFRLVPVRDHGDEVDHDHDARDLSTDPISWFSSSSAPSAPPRYAQLTDHNVTTVWSADDHDPALDAIPTFPIDDAKTSATRPVLSSHGDDDDDDSTAAPHRRYDQFSTLDWMHHVVRERARRARRAHARRVQAWRRAGTVGPSHWLQRRGSADLVGAGPMPGGGVPGYDASDVWDDMQAWGAVTVTGILVGCVAAWLGVTLEWASDLKTGFCKPYPYLNQKKCCWQNWDADGTCDDWHEWSYFFLGLHSFFPINFVFYIAWAVLFAAASAFLVITFAPEHGPGSGIPQIKTMLGGFMMPGVLSLQTGLTKCMGLILSVASGLSIGNKAPLVHIAACIGRLVSRVFPRYRDDHAGATYLLSCAAAAGIAVAFGSPIGGILYALEEVATFFPLPVMGMSFFCCLVATLTLQAFDPFKTGTMVAFQVTHNREWHLFELVPFVLVAVVGGLLGAAFNKWFVRIQLGRQQSMFCRNHPIQEAALLALVTAGFSYLTSFSRYPMLSLLGGLFRECKDENYHGMCNSDSLVWTCILLLCTVVIRFATSVVTFGSQVPAGMFVPAMAIGAAGGRILGIMVSEVQSNFPEWAVFASCQFADRVCVTPGSYALLGAAAALTGVTRMTISIVVILFELTGALNFVLPTILVVVVAKFVADLVGGRDGLANLTIQLRGYPFLDPKDADRADPVVPFPLGHVMTPAENLVVLHNGMAVAQVRAALDRMPVGTFPIVDDPVRMGLEGCITRQDLEYALATSMTAARYPNVPVYFVSPVPATPGHATSEKTRLGAAGASSSSSSATAHAATRLATPETSTWFLPSPTNVAAPASSSSTTTTPSPVIYVDVRAFTDATPLALPPTAPAALAHQLFCKLGLRYVYVKHAGRLCGLVTKKDMVRAAHAAQGTAAALQRERDQAPVLDPLIEPRVRQLAAVMGRASAAVSRAASRAPTSLARRAAEWSPRVRRLDSVEQDDLGDEFMVPLRNVGSPVGSDGWGGGSVDSPNLGVFRSLLGGNGARG</sequence>
<dbReference type="STRING" id="578462.A0A0L0S9Y4"/>
<feature type="transmembrane region" description="Helical" evidence="9">
    <location>
        <begin position="440"/>
        <end position="465"/>
    </location>
</feature>
<keyword evidence="13" id="KW-1185">Reference proteome</keyword>
<evidence type="ECO:0000256" key="4">
    <source>
        <dbReference type="ARBA" id="ARBA00022989"/>
    </source>
</evidence>
<feature type="transmembrane region" description="Helical" evidence="9">
    <location>
        <begin position="485"/>
        <end position="510"/>
    </location>
</feature>
<dbReference type="Proteomes" id="UP000054350">
    <property type="component" value="Unassembled WGS sequence"/>
</dbReference>
<evidence type="ECO:0000313" key="12">
    <source>
        <dbReference type="EMBL" id="KNE59200.1"/>
    </source>
</evidence>
<dbReference type="GO" id="GO:0005794">
    <property type="term" value="C:Golgi apparatus"/>
    <property type="evidence" value="ECO:0007669"/>
    <property type="project" value="TreeGrafter"/>
</dbReference>
<feature type="transmembrane region" description="Helical" evidence="9">
    <location>
        <begin position="609"/>
        <end position="632"/>
    </location>
</feature>
<organism evidence="12 13">
    <name type="scientific">Allomyces macrogynus (strain ATCC 38327)</name>
    <name type="common">Allomyces javanicus var. macrogynus</name>
    <dbReference type="NCBI Taxonomy" id="578462"/>
    <lineage>
        <taxon>Eukaryota</taxon>
        <taxon>Fungi</taxon>
        <taxon>Fungi incertae sedis</taxon>
        <taxon>Blastocladiomycota</taxon>
        <taxon>Blastocladiomycetes</taxon>
        <taxon>Blastocladiales</taxon>
        <taxon>Blastocladiaceae</taxon>
        <taxon>Allomyces</taxon>
    </lineage>
</organism>
<dbReference type="PANTHER" id="PTHR45711">
    <property type="entry name" value="CHLORIDE CHANNEL PROTEIN"/>
    <property type="match status" value="1"/>
</dbReference>
<reference evidence="12 13" key="1">
    <citation type="submission" date="2009-11" db="EMBL/GenBank/DDBJ databases">
        <title>Annotation of Allomyces macrogynus ATCC 38327.</title>
        <authorList>
            <consortium name="The Broad Institute Genome Sequencing Platform"/>
            <person name="Russ C."/>
            <person name="Cuomo C."/>
            <person name="Burger G."/>
            <person name="Gray M.W."/>
            <person name="Holland P.W.H."/>
            <person name="King N."/>
            <person name="Lang F.B.F."/>
            <person name="Roger A.J."/>
            <person name="Ruiz-Trillo I."/>
            <person name="Young S.K."/>
            <person name="Zeng Q."/>
            <person name="Gargeya S."/>
            <person name="Fitzgerald M."/>
            <person name="Haas B."/>
            <person name="Abouelleil A."/>
            <person name="Alvarado L."/>
            <person name="Arachchi H.M."/>
            <person name="Berlin A."/>
            <person name="Chapman S.B."/>
            <person name="Gearin G."/>
            <person name="Goldberg J."/>
            <person name="Griggs A."/>
            <person name="Gujja S."/>
            <person name="Hansen M."/>
            <person name="Heiman D."/>
            <person name="Howarth C."/>
            <person name="Larimer J."/>
            <person name="Lui A."/>
            <person name="MacDonald P.J.P."/>
            <person name="McCowen C."/>
            <person name="Montmayeur A."/>
            <person name="Murphy C."/>
            <person name="Neiman D."/>
            <person name="Pearson M."/>
            <person name="Priest M."/>
            <person name="Roberts A."/>
            <person name="Saif S."/>
            <person name="Shea T."/>
            <person name="Sisk P."/>
            <person name="Stolte C."/>
            <person name="Sykes S."/>
            <person name="Wortman J."/>
            <person name="Nusbaum C."/>
            <person name="Birren B."/>
        </authorList>
    </citation>
    <scope>NUCLEOTIDE SEQUENCE [LARGE SCALE GENOMIC DNA]</scope>
    <source>
        <strain evidence="12 13">ATCC 38327</strain>
    </source>
</reference>
<dbReference type="PROSITE" id="PS51371">
    <property type="entry name" value="CBS"/>
    <property type="match status" value="1"/>
</dbReference>
<feature type="transmembrane region" description="Helical" evidence="9">
    <location>
        <begin position="365"/>
        <end position="390"/>
    </location>
</feature>
<dbReference type="GO" id="GO:0005769">
    <property type="term" value="C:early endosome"/>
    <property type="evidence" value="ECO:0007669"/>
    <property type="project" value="TreeGrafter"/>
</dbReference>
<dbReference type="AlphaFoldDB" id="A0A0L0S9Y4"/>
<dbReference type="InterPro" id="IPR001807">
    <property type="entry name" value="ClC"/>
</dbReference>
<evidence type="ECO:0000256" key="10">
    <source>
        <dbReference type="SAM" id="MobiDB-lite"/>
    </source>
</evidence>
<keyword evidence="6 9" id="KW-0472">Membrane</keyword>
<dbReference type="eggNOG" id="KOG0475">
    <property type="taxonomic scope" value="Eukaryota"/>
</dbReference>
<gene>
    <name evidence="12" type="ORF">AMAG_03523</name>
</gene>
<dbReference type="GO" id="GO:0005886">
    <property type="term" value="C:plasma membrane"/>
    <property type="evidence" value="ECO:0007669"/>
    <property type="project" value="TreeGrafter"/>
</dbReference>
<keyword evidence="3 9" id="KW-0812">Transmembrane</keyword>
<evidence type="ECO:0000256" key="6">
    <source>
        <dbReference type="ARBA" id="ARBA00023136"/>
    </source>
</evidence>
<dbReference type="SUPFAM" id="SSF54631">
    <property type="entry name" value="CBS-domain pair"/>
    <property type="match status" value="1"/>
</dbReference>
<comment type="subcellular location">
    <subcellularLocation>
        <location evidence="1 9">Membrane</location>
        <topology evidence="1 9">Multi-pass membrane protein</topology>
    </subcellularLocation>
</comment>
<feature type="transmembrane region" description="Helical" evidence="9">
    <location>
        <begin position="396"/>
        <end position="419"/>
    </location>
</feature>
<keyword evidence="2 9" id="KW-0813">Transport</keyword>
<feature type="transmembrane region" description="Helical" evidence="9">
    <location>
        <begin position="559"/>
        <end position="580"/>
    </location>
</feature>
<feature type="region of interest" description="Disordered" evidence="10">
    <location>
        <begin position="1"/>
        <end position="49"/>
    </location>
</feature>
<feature type="transmembrane region" description="Helical" evidence="9">
    <location>
        <begin position="263"/>
        <end position="285"/>
    </location>
</feature>
<dbReference type="EMBL" id="GG745334">
    <property type="protein sequence ID" value="KNE59200.1"/>
    <property type="molecule type" value="Genomic_DNA"/>
</dbReference>
<evidence type="ECO:0000256" key="2">
    <source>
        <dbReference type="ARBA" id="ARBA00022448"/>
    </source>
</evidence>
<dbReference type="VEuPathDB" id="FungiDB:AMAG_03523"/>
<name>A0A0L0S9Y4_ALLM3</name>
<feature type="transmembrane region" description="Helical" evidence="9">
    <location>
        <begin position="187"/>
        <end position="207"/>
    </location>
</feature>
<dbReference type="GO" id="GO:0005247">
    <property type="term" value="F:voltage-gated chloride channel activity"/>
    <property type="evidence" value="ECO:0007669"/>
    <property type="project" value="TreeGrafter"/>
</dbReference>
<feature type="compositionally biased region" description="Basic and acidic residues" evidence="10">
    <location>
        <begin position="1"/>
        <end position="32"/>
    </location>
</feature>
<keyword evidence="5 9" id="KW-0406">Ion transport</keyword>
<dbReference type="Gene3D" id="1.10.3080.10">
    <property type="entry name" value="Clc chloride channel"/>
    <property type="match status" value="1"/>
</dbReference>
<evidence type="ECO:0000256" key="1">
    <source>
        <dbReference type="ARBA" id="ARBA00004141"/>
    </source>
</evidence>
<dbReference type="InterPro" id="IPR000644">
    <property type="entry name" value="CBS_dom"/>
</dbReference>
<evidence type="ECO:0000256" key="8">
    <source>
        <dbReference type="PROSITE-ProRule" id="PRU00703"/>
    </source>
</evidence>
<feature type="transmembrane region" description="Helical" evidence="9">
    <location>
        <begin position="531"/>
        <end position="553"/>
    </location>
</feature>
<evidence type="ECO:0000256" key="5">
    <source>
        <dbReference type="ARBA" id="ARBA00023065"/>
    </source>
</evidence>
<feature type="compositionally biased region" description="Low complexity" evidence="10">
    <location>
        <begin position="786"/>
        <end position="803"/>
    </location>
</feature>
<keyword evidence="7 9" id="KW-0868">Chloride</keyword>
<dbReference type="CDD" id="cd03684">
    <property type="entry name" value="ClC_3_like"/>
    <property type="match status" value="1"/>
</dbReference>
<proteinExistence type="inferred from homology"/>
<feature type="region of interest" description="Disordered" evidence="10">
    <location>
        <begin position="778"/>
        <end position="803"/>
    </location>
</feature>
<dbReference type="Gene3D" id="3.90.1280.20">
    <property type="match status" value="1"/>
</dbReference>
<dbReference type="PRINTS" id="PR00762">
    <property type="entry name" value="CLCHANNEL"/>
</dbReference>
<dbReference type="PANTHER" id="PTHR45711:SF9">
    <property type="entry name" value="ANION_PROTON EXCHANGE TRANSPORTER GEF1"/>
    <property type="match status" value="1"/>
</dbReference>
<evidence type="ECO:0000256" key="9">
    <source>
        <dbReference type="RuleBase" id="RU361221"/>
    </source>
</evidence>
<feature type="transmembrane region" description="Helical" evidence="9">
    <location>
        <begin position="297"/>
        <end position="316"/>
    </location>
</feature>
<reference evidence="13" key="2">
    <citation type="submission" date="2009-11" db="EMBL/GenBank/DDBJ databases">
        <title>The Genome Sequence of Allomyces macrogynus strain ATCC 38327.</title>
        <authorList>
            <consortium name="The Broad Institute Genome Sequencing Platform"/>
            <person name="Russ C."/>
            <person name="Cuomo C."/>
            <person name="Shea T."/>
            <person name="Young S.K."/>
            <person name="Zeng Q."/>
            <person name="Koehrsen M."/>
            <person name="Haas B."/>
            <person name="Borodovsky M."/>
            <person name="Guigo R."/>
            <person name="Alvarado L."/>
            <person name="Berlin A."/>
            <person name="Borenstein D."/>
            <person name="Chen Z."/>
            <person name="Engels R."/>
            <person name="Freedman E."/>
            <person name="Gellesch M."/>
            <person name="Goldberg J."/>
            <person name="Griggs A."/>
            <person name="Gujja S."/>
            <person name="Heiman D."/>
            <person name="Hepburn T."/>
            <person name="Howarth C."/>
            <person name="Jen D."/>
            <person name="Larson L."/>
            <person name="Lewis B."/>
            <person name="Mehta T."/>
            <person name="Park D."/>
            <person name="Pearson M."/>
            <person name="Roberts A."/>
            <person name="Saif S."/>
            <person name="Shenoy N."/>
            <person name="Sisk P."/>
            <person name="Stolte C."/>
            <person name="Sykes S."/>
            <person name="Walk T."/>
            <person name="White J."/>
            <person name="Yandava C."/>
            <person name="Burger G."/>
            <person name="Gray M.W."/>
            <person name="Holland P.W.H."/>
            <person name="King N."/>
            <person name="Lang F.B.F."/>
            <person name="Roger A.J."/>
            <person name="Ruiz-Trillo I."/>
            <person name="Lander E."/>
            <person name="Nusbaum C."/>
        </authorList>
    </citation>
    <scope>NUCLEOTIDE SEQUENCE [LARGE SCALE GENOMIC DNA]</scope>
    <source>
        <strain evidence="13">ATCC 38327</strain>
    </source>
</reference>
<evidence type="ECO:0000313" key="13">
    <source>
        <dbReference type="Proteomes" id="UP000054350"/>
    </source>
</evidence>
<comment type="similarity">
    <text evidence="9">Belongs to the chloride channel (TC 2.A.49) family.</text>
</comment>
<accession>A0A0L0S9Y4</accession>
<keyword evidence="8" id="KW-0129">CBS domain</keyword>
<keyword evidence="4 9" id="KW-1133">Transmembrane helix</keyword>
<feature type="region of interest" description="Disordered" evidence="10">
    <location>
        <begin position="74"/>
        <end position="107"/>
    </location>
</feature>
<dbReference type="InterPro" id="IPR014743">
    <property type="entry name" value="Cl-channel_core"/>
</dbReference>
<evidence type="ECO:0000256" key="3">
    <source>
        <dbReference type="ARBA" id="ARBA00022692"/>
    </source>
</evidence>
<dbReference type="InterPro" id="IPR046342">
    <property type="entry name" value="CBS_dom_sf"/>
</dbReference>
<feature type="domain" description="CBS" evidence="11">
    <location>
        <begin position="698"/>
        <end position="758"/>
    </location>
</feature>
<evidence type="ECO:0000259" key="11">
    <source>
        <dbReference type="PROSITE" id="PS51371"/>
    </source>
</evidence>
<feature type="transmembrane region" description="Helical" evidence="9">
    <location>
        <begin position="638"/>
        <end position="656"/>
    </location>
</feature>
<dbReference type="Pfam" id="PF00654">
    <property type="entry name" value="Voltage_CLC"/>
    <property type="match status" value="1"/>
</dbReference>
<protein>
    <recommendedName>
        <fullName evidence="9">Chloride channel protein</fullName>
    </recommendedName>
</protein>
<dbReference type="OrthoDB" id="44789at2759"/>
<dbReference type="OMA" id="HPLVHAH"/>
<dbReference type="SUPFAM" id="SSF81340">
    <property type="entry name" value="Clc chloride channel"/>
    <property type="match status" value="1"/>
</dbReference>